<comment type="subcellular location">
    <subcellularLocation>
        <location evidence="1">Membrane</location>
        <topology evidence="1">Multi-pass membrane protein</topology>
    </subcellularLocation>
</comment>
<keyword evidence="5" id="KW-0472">Membrane</keyword>
<evidence type="ECO:0000313" key="8">
    <source>
        <dbReference type="Proteomes" id="UP001142055"/>
    </source>
</evidence>
<sequence length="230" mass="26811">MWTTANTIRAHSRRVTTFIHSVVFGRHVLITNALISASMGAVGDSIQQNYDLLMASFRNKSIDQPKMLKNYKDDDDTDKLEKYSFTRTIHMTMAGLTTGMVTHYWYIWLDRYLGVKRTPIVLAKKILADQILFSPVNLFVYFTTLGICERSKWSHICDELKEKGFENIYIAEWLIWPPMQLINFALLPLRYRILFDNIVSLGFDVYSPYVKYKTELRSEKIGKNTDSNEI</sequence>
<dbReference type="GO" id="GO:0005739">
    <property type="term" value="C:mitochondrion"/>
    <property type="evidence" value="ECO:0007669"/>
    <property type="project" value="TreeGrafter"/>
</dbReference>
<keyword evidence="3" id="KW-0812">Transmembrane</keyword>
<dbReference type="PANTHER" id="PTHR11266:SF8">
    <property type="entry name" value="MPV17-LIKE PROTEIN 2"/>
    <property type="match status" value="1"/>
</dbReference>
<protein>
    <recommendedName>
        <fullName evidence="9">Mpv17-like protein 2</fullName>
    </recommendedName>
</protein>
<comment type="caution">
    <text evidence="7">The sequence shown here is derived from an EMBL/GenBank/DDBJ whole genome shotgun (WGS) entry which is preliminary data.</text>
</comment>
<dbReference type="PANTHER" id="PTHR11266">
    <property type="entry name" value="PEROXISOMAL MEMBRANE PROTEIN 2, PXMP2 MPV17"/>
    <property type="match status" value="1"/>
</dbReference>
<dbReference type="InterPro" id="IPR007248">
    <property type="entry name" value="Mpv17_PMP22"/>
</dbReference>
<evidence type="ECO:0000256" key="1">
    <source>
        <dbReference type="ARBA" id="ARBA00004141"/>
    </source>
</evidence>
<evidence type="ECO:0000256" key="2">
    <source>
        <dbReference type="ARBA" id="ARBA00006824"/>
    </source>
</evidence>
<evidence type="ECO:0000256" key="5">
    <source>
        <dbReference type="ARBA" id="ARBA00023136"/>
    </source>
</evidence>
<evidence type="ECO:0000256" key="3">
    <source>
        <dbReference type="ARBA" id="ARBA00022692"/>
    </source>
</evidence>
<gene>
    <name evidence="7" type="ORF">RDWZM_010522</name>
</gene>
<dbReference type="GO" id="GO:0016020">
    <property type="term" value="C:membrane"/>
    <property type="evidence" value="ECO:0007669"/>
    <property type="project" value="UniProtKB-SubCell"/>
</dbReference>
<evidence type="ECO:0000313" key="7">
    <source>
        <dbReference type="EMBL" id="KAJ6216022.1"/>
    </source>
</evidence>
<evidence type="ECO:0000256" key="6">
    <source>
        <dbReference type="RuleBase" id="RU363053"/>
    </source>
</evidence>
<dbReference type="Proteomes" id="UP001142055">
    <property type="component" value="Chromosome 4"/>
</dbReference>
<name>A0A9Q0LZC5_BLOTA</name>
<reference evidence="7" key="1">
    <citation type="submission" date="2022-12" db="EMBL/GenBank/DDBJ databases">
        <title>Genome assemblies of Blomia tropicalis.</title>
        <authorList>
            <person name="Cui Y."/>
        </authorList>
    </citation>
    <scope>NUCLEOTIDE SEQUENCE</scope>
    <source>
        <tissue evidence="7">Adult mites</tissue>
    </source>
</reference>
<dbReference type="GO" id="GO:0061668">
    <property type="term" value="P:mitochondrial ribosome assembly"/>
    <property type="evidence" value="ECO:0007669"/>
    <property type="project" value="TreeGrafter"/>
</dbReference>
<keyword evidence="4" id="KW-1133">Transmembrane helix</keyword>
<proteinExistence type="inferred from homology"/>
<evidence type="ECO:0008006" key="9">
    <source>
        <dbReference type="Google" id="ProtNLM"/>
    </source>
</evidence>
<keyword evidence="8" id="KW-1185">Reference proteome</keyword>
<comment type="similarity">
    <text evidence="2 6">Belongs to the peroxisomal membrane protein PXMP2/4 family.</text>
</comment>
<evidence type="ECO:0000256" key="4">
    <source>
        <dbReference type="ARBA" id="ARBA00022989"/>
    </source>
</evidence>
<dbReference type="OMA" id="QFICSPF"/>
<accession>A0A9Q0LZC5</accession>
<organism evidence="7 8">
    <name type="scientific">Blomia tropicalis</name>
    <name type="common">Mite</name>
    <dbReference type="NCBI Taxonomy" id="40697"/>
    <lineage>
        <taxon>Eukaryota</taxon>
        <taxon>Metazoa</taxon>
        <taxon>Ecdysozoa</taxon>
        <taxon>Arthropoda</taxon>
        <taxon>Chelicerata</taxon>
        <taxon>Arachnida</taxon>
        <taxon>Acari</taxon>
        <taxon>Acariformes</taxon>
        <taxon>Sarcoptiformes</taxon>
        <taxon>Astigmata</taxon>
        <taxon>Glycyphagoidea</taxon>
        <taxon>Echimyopodidae</taxon>
        <taxon>Blomia</taxon>
    </lineage>
</organism>
<dbReference type="Pfam" id="PF04117">
    <property type="entry name" value="Mpv17_PMP22"/>
    <property type="match status" value="1"/>
</dbReference>
<dbReference type="AlphaFoldDB" id="A0A9Q0LZC5"/>
<dbReference type="EMBL" id="JAPWDV010000004">
    <property type="protein sequence ID" value="KAJ6216022.1"/>
    <property type="molecule type" value="Genomic_DNA"/>
</dbReference>